<evidence type="ECO:0000259" key="1">
    <source>
        <dbReference type="PROSITE" id="PS51820"/>
    </source>
</evidence>
<dbReference type="InterPro" id="IPR018765">
    <property type="entry name" value="DUF2341"/>
</dbReference>
<dbReference type="InterPro" id="IPR013783">
    <property type="entry name" value="Ig-like_fold"/>
</dbReference>
<reference evidence="2" key="1">
    <citation type="journal article" date="2020" name="mSystems">
        <title>Genome- and Community-Level Interaction Insights into Carbon Utilization and Element Cycling Functions of Hydrothermarchaeota in Hydrothermal Sediment.</title>
        <authorList>
            <person name="Zhou Z."/>
            <person name="Liu Y."/>
            <person name="Xu W."/>
            <person name="Pan J."/>
            <person name="Luo Z.H."/>
            <person name="Li M."/>
        </authorList>
    </citation>
    <scope>NUCLEOTIDE SEQUENCE [LARGE SCALE GENOMIC DNA]</scope>
    <source>
        <strain evidence="2">SpSt-87</strain>
    </source>
</reference>
<accession>A0A7C3MFB6</accession>
<dbReference type="SUPFAM" id="SSF56988">
    <property type="entry name" value="Anthrax protective antigen"/>
    <property type="match status" value="1"/>
</dbReference>
<name>A0A7C3MFB6_ARCFL</name>
<organism evidence="2">
    <name type="scientific">Archaeoglobus fulgidus</name>
    <dbReference type="NCBI Taxonomy" id="2234"/>
    <lineage>
        <taxon>Archaea</taxon>
        <taxon>Methanobacteriati</taxon>
        <taxon>Methanobacteriota</taxon>
        <taxon>Archaeoglobi</taxon>
        <taxon>Archaeoglobales</taxon>
        <taxon>Archaeoglobaceae</taxon>
        <taxon>Archaeoglobus</taxon>
    </lineage>
</organism>
<gene>
    <name evidence="2" type="ORF">ENW66_02390</name>
</gene>
<evidence type="ECO:0000313" key="2">
    <source>
        <dbReference type="EMBL" id="HFW31790.1"/>
    </source>
</evidence>
<proteinExistence type="predicted"/>
<dbReference type="Gene3D" id="3.90.182.10">
    <property type="entry name" value="Toxin - Anthrax Protective Antigen,domain 1"/>
    <property type="match status" value="1"/>
</dbReference>
<dbReference type="InterPro" id="IPR008964">
    <property type="entry name" value="Invasin/intimin_cell_adhesion"/>
</dbReference>
<feature type="domain" description="PA14" evidence="1">
    <location>
        <begin position="561"/>
        <end position="703"/>
    </location>
</feature>
<dbReference type="SMART" id="SM00758">
    <property type="entry name" value="PA14"/>
    <property type="match status" value="1"/>
</dbReference>
<dbReference type="SUPFAM" id="SSF49373">
    <property type="entry name" value="Invasin/intimin cell-adhesion fragments"/>
    <property type="match status" value="2"/>
</dbReference>
<protein>
    <submittedName>
        <fullName evidence="2">DUF2341 domain-containing protein</fullName>
    </submittedName>
</protein>
<dbReference type="Gene3D" id="2.60.40.10">
    <property type="entry name" value="Immunoglobulins"/>
    <property type="match status" value="1"/>
</dbReference>
<dbReference type="Pfam" id="PF10102">
    <property type="entry name" value="DUF2341"/>
    <property type="match status" value="1"/>
</dbReference>
<dbReference type="EMBL" id="DTLB01000010">
    <property type="protein sequence ID" value="HFW31790.1"/>
    <property type="molecule type" value="Genomic_DNA"/>
</dbReference>
<dbReference type="InterPro" id="IPR011658">
    <property type="entry name" value="PA14_dom"/>
</dbReference>
<dbReference type="InterPro" id="IPR037524">
    <property type="entry name" value="PA14/GLEYA"/>
</dbReference>
<sequence>MDSRALSPLIGFVLLLSIIMGFMSIMQSNAVPQWNKGAEAKHLDKVSYEVAKLSEAVSIAGSTGNPAKIVIDAGVKYPEYYILISPSKAAGSIDKRELWVKIGTENFTTHAIIYRPNYLYSSSPELIFEHSAVFRMEHSYLIVSSDQSSFTRNKITIYLINATFNSFSTTENINLIFHPISYGGSTRFSGTLEFLCYDDRTALWWNDTLSAIYGSDKVSKDGRKITLNVNDVDLSINYFVVTATSAGEVEITSEITPSRLLNLSSLSYGVYAGTTIPLGVRVLDKFNNPVRNVAVSIQDSCHSSATKNTNDNGEVWYYFNADIAGTCEVEFSVDGVDEIRYSVTVSPAPGGGGGGIFNVFWNISSYNWNVSLEGIQKFFEVSVWYGSNPVEGAVVDISTDAPGLISYYPISLTTSSDGKGVVRVTALNNGTANLFATCGGSGDVLELIITGAGGYCSAGWRYWREITITNTGSALTDYQINVTLNTQSLISSGKMRSDCGDIRFIDENFNPLSYWIEDGTCNKPNTEIWVKIPSIPASGTVNIYMLYGNPSASSESNIDSVMDSGLRYYYYDGTNFDTFKGTDVDTYINHDWGSGLVVINGNSWEDQSDTVSIRWEGWIKPAGNGNHRIFVYTDDGSRLWIGGTLVIDKWYLQAPTEHSGNYNFHNQIKRIKYEWYENTGLAVAKLGWDPPGGNKVYPIPADYLKCRKTTFPNPEPSVSVGDENTC</sequence>
<dbReference type="PROSITE" id="PS51820">
    <property type="entry name" value="PA14"/>
    <property type="match status" value="1"/>
</dbReference>
<dbReference type="AlphaFoldDB" id="A0A7C3MFB6"/>
<comment type="caution">
    <text evidence="2">The sequence shown here is derived from an EMBL/GenBank/DDBJ whole genome shotgun (WGS) entry which is preliminary data.</text>
</comment>